<comment type="function">
    <text evidence="3">Required for maturation of 30S ribosomal subunits.</text>
</comment>
<keyword evidence="1 3" id="KW-0963">Cytoplasm</keyword>
<dbReference type="GO" id="GO:0005829">
    <property type="term" value="C:cytosol"/>
    <property type="evidence" value="ECO:0007669"/>
    <property type="project" value="TreeGrafter"/>
</dbReference>
<dbReference type="FunFam" id="3.30.300.70:FF:000001">
    <property type="entry name" value="Ribosome maturation factor RimP"/>
    <property type="match status" value="1"/>
</dbReference>
<protein>
    <recommendedName>
        <fullName evidence="3">Ribosome maturation factor RimP</fullName>
    </recommendedName>
</protein>
<dbReference type="Gene3D" id="2.30.30.180">
    <property type="entry name" value="Ribosome maturation factor RimP, C-terminal domain"/>
    <property type="match status" value="1"/>
</dbReference>
<feature type="region of interest" description="Disordered" evidence="4">
    <location>
        <begin position="1"/>
        <end position="25"/>
    </location>
</feature>
<dbReference type="AlphaFoldDB" id="A0A2L0F241"/>
<evidence type="ECO:0000313" key="7">
    <source>
        <dbReference type="EMBL" id="AUX45616.1"/>
    </source>
</evidence>
<dbReference type="SUPFAM" id="SSF74942">
    <property type="entry name" value="YhbC-like, C-terminal domain"/>
    <property type="match status" value="1"/>
</dbReference>
<evidence type="ECO:0000256" key="4">
    <source>
        <dbReference type="SAM" id="MobiDB-lite"/>
    </source>
</evidence>
<sequence length="230" mass="25128">MAPKTLDPPTVTTPHMPQPMESSTRSTFDLGRVRDAIAPVLASHGVVLVDLEWTTERAGLTLRLTIEREGTADAGGGVTLEDCVDVSRDVSSVLDVEDLIAHHYNLEVSSPGLDRRLRTPAEFARFLGRVAKVKLSRPAPDGQRVLRGELLEAPEGQVAVLVDGKRIEVPFSDVAEARLVFELTPQPKPKKKQQRQGKDAAMESEPSKRDAEAAPQPGSKRSERGSEKRK</sequence>
<evidence type="ECO:0000256" key="3">
    <source>
        <dbReference type="HAMAP-Rule" id="MF_01077"/>
    </source>
</evidence>
<dbReference type="Gene3D" id="3.30.300.70">
    <property type="entry name" value="RimP-like superfamily, N-terminal"/>
    <property type="match status" value="1"/>
</dbReference>
<feature type="region of interest" description="Disordered" evidence="4">
    <location>
        <begin position="184"/>
        <end position="230"/>
    </location>
</feature>
<feature type="compositionally biased region" description="Basic and acidic residues" evidence="4">
    <location>
        <begin position="220"/>
        <end position="230"/>
    </location>
</feature>
<dbReference type="GO" id="GO:0006412">
    <property type="term" value="P:translation"/>
    <property type="evidence" value="ECO:0007669"/>
    <property type="project" value="TreeGrafter"/>
</dbReference>
<dbReference type="Pfam" id="PF02576">
    <property type="entry name" value="RimP_N"/>
    <property type="match status" value="1"/>
</dbReference>
<evidence type="ECO:0000259" key="5">
    <source>
        <dbReference type="Pfam" id="PF02576"/>
    </source>
</evidence>
<dbReference type="SUPFAM" id="SSF75420">
    <property type="entry name" value="YhbC-like, N-terminal domain"/>
    <property type="match status" value="1"/>
</dbReference>
<feature type="compositionally biased region" description="Polar residues" evidence="4">
    <location>
        <begin position="10"/>
        <end position="25"/>
    </location>
</feature>
<keyword evidence="2 3" id="KW-0690">Ribosome biogenesis</keyword>
<dbReference type="InterPro" id="IPR035956">
    <property type="entry name" value="RimP_N_sf"/>
</dbReference>
<dbReference type="GO" id="GO:0000028">
    <property type="term" value="P:ribosomal small subunit assembly"/>
    <property type="evidence" value="ECO:0007669"/>
    <property type="project" value="TreeGrafter"/>
</dbReference>
<reference evidence="7 8" key="1">
    <citation type="submission" date="2015-09" db="EMBL/GenBank/DDBJ databases">
        <title>Sorangium comparison.</title>
        <authorList>
            <person name="Zaburannyi N."/>
            <person name="Bunk B."/>
            <person name="Overmann J."/>
            <person name="Mueller R."/>
        </authorList>
    </citation>
    <scope>NUCLEOTIDE SEQUENCE [LARGE SCALE GENOMIC DNA]</scope>
    <source>
        <strain evidence="7 8">So ce26</strain>
    </source>
</reference>
<dbReference type="HAMAP" id="MF_01077">
    <property type="entry name" value="RimP"/>
    <property type="match status" value="1"/>
</dbReference>
<feature type="domain" description="Ribosome maturation factor RimP N-terminal" evidence="5">
    <location>
        <begin position="37"/>
        <end position="114"/>
    </location>
</feature>
<dbReference type="PANTHER" id="PTHR33867:SF1">
    <property type="entry name" value="RIBOSOME MATURATION FACTOR RIMP"/>
    <property type="match status" value="1"/>
</dbReference>
<feature type="domain" description="Ribosome maturation factor RimP C-terminal" evidence="6">
    <location>
        <begin position="117"/>
        <end position="182"/>
    </location>
</feature>
<evidence type="ECO:0000313" key="8">
    <source>
        <dbReference type="Proteomes" id="UP000238348"/>
    </source>
</evidence>
<feature type="compositionally biased region" description="Basic and acidic residues" evidence="4">
    <location>
        <begin position="196"/>
        <end position="212"/>
    </location>
</feature>
<dbReference type="Pfam" id="PF17384">
    <property type="entry name" value="DUF150_C"/>
    <property type="match status" value="1"/>
</dbReference>
<evidence type="ECO:0000259" key="6">
    <source>
        <dbReference type="Pfam" id="PF17384"/>
    </source>
</evidence>
<accession>A0A2L0F241</accession>
<evidence type="ECO:0000256" key="2">
    <source>
        <dbReference type="ARBA" id="ARBA00022517"/>
    </source>
</evidence>
<dbReference type="PANTHER" id="PTHR33867">
    <property type="entry name" value="RIBOSOME MATURATION FACTOR RIMP"/>
    <property type="match status" value="1"/>
</dbReference>
<dbReference type="CDD" id="cd01734">
    <property type="entry name" value="YlxS_C"/>
    <property type="match status" value="1"/>
</dbReference>
<dbReference type="InterPro" id="IPR028998">
    <property type="entry name" value="RimP_C"/>
</dbReference>
<dbReference type="Proteomes" id="UP000238348">
    <property type="component" value="Chromosome"/>
</dbReference>
<dbReference type="InterPro" id="IPR003728">
    <property type="entry name" value="Ribosome_maturation_RimP"/>
</dbReference>
<dbReference type="InterPro" id="IPR036847">
    <property type="entry name" value="RimP_C_sf"/>
</dbReference>
<name>A0A2L0F241_SORCE</name>
<dbReference type="InterPro" id="IPR028989">
    <property type="entry name" value="RimP_N"/>
</dbReference>
<dbReference type="EMBL" id="CP012673">
    <property type="protein sequence ID" value="AUX45616.1"/>
    <property type="molecule type" value="Genomic_DNA"/>
</dbReference>
<evidence type="ECO:0000256" key="1">
    <source>
        <dbReference type="ARBA" id="ARBA00022490"/>
    </source>
</evidence>
<gene>
    <name evidence="3 7" type="primary">rimP</name>
    <name evidence="7" type="ORF">SOCE26_071110</name>
</gene>
<comment type="subcellular location">
    <subcellularLocation>
        <location evidence="3">Cytoplasm</location>
    </subcellularLocation>
</comment>
<organism evidence="7 8">
    <name type="scientific">Sorangium cellulosum</name>
    <name type="common">Polyangium cellulosum</name>
    <dbReference type="NCBI Taxonomy" id="56"/>
    <lineage>
        <taxon>Bacteria</taxon>
        <taxon>Pseudomonadati</taxon>
        <taxon>Myxococcota</taxon>
        <taxon>Polyangia</taxon>
        <taxon>Polyangiales</taxon>
        <taxon>Polyangiaceae</taxon>
        <taxon>Sorangium</taxon>
    </lineage>
</organism>
<comment type="similarity">
    <text evidence="3">Belongs to the RimP family.</text>
</comment>
<proteinExistence type="inferred from homology"/>